<keyword evidence="1" id="KW-0134">Cell wall</keyword>
<keyword evidence="6" id="KW-0472">Membrane</keyword>
<name>A0ABW4BET5_9LACO</name>
<accession>A0ABW4BET5</accession>
<feature type="region of interest" description="Disordered" evidence="5">
    <location>
        <begin position="1270"/>
        <end position="1345"/>
    </location>
</feature>
<sequence>MDSQNGNDDANGTSAATAWQSLTRVNRVNFKPGDHILLNAASTWNNQYLWPKGDGSASAPIVIDLYQVDAAGKVSYTAARRPVINGNGTESVGSYKRAVSGAVQLRNQENWDISNLEVTNSEDLKDQDAYKKPGTTQRAGILVYGDTQDHTFNNIRIRNNYVHDVQSEYYLNYSGDRTSMRSKSVGGIIVYGAWFDQDGKEVIPADEHRSTTGFNNVLIEHNAVIRTGLEGIRTKADADTSRGNSFFKTFTNVKIKNNYLQDIAGDGIVLSEVAKGGLVEGNVVVRPCNADYGTQNYAGLWAMSTDNAVFQYNEVYGIRYGYNDAEAFDIDMACDGVIYQYNYSHDNAGGFMLTMGDQQNSIIRYNVSANDGFGNKGTNADNPTGTGTAYTYSQQSLMHYWQKVDNATMPRYYNNSFYIGDGISTAVFGEGNSTDNSGVTAHFENNILNKQGAGTVVFLANYPIDGSPAKENTLGGDLTKNFQRNVIFPASIATTRSGATPTVLAAGGNKLVDPQMPVSTSAALQADLKAQSDTEFDPTADDITAFTSVDKLKQRTEMFKVPATSPAAQLGLAQDVTQDFFGTSLTDKVLDAGFAQVSDVTKTTHFRDVDLKIAAQTGFYPQLPASLNLTFDDLVNGDVISSGEKTSAIQWDVIPLADVLKPGTVTVKGRATDLAGAAVNIQATVTFTGELGTGTSQISLVADQAAFVQKSDGNVAYSAGAVGSGTVPAADAYKFVFGVNYTGSALVKMKNASTDPYNRRIYVSVPTDQLASGFSSAALQLSIMRYDAWNSATGATAQDKMANTQFHLNVYATAADWSSKTIAWNNAPGNDTTATPIVSIDVTNKDIIANKNQLKIDVSSYLKQLAAQGTLPDKVSFMLAIAPSTLPNYNPDNSGFDAFSVGGAAQAYADYQAGKLTVPEGLTMSPTALAPQLIVASNLYESGYEPIDVTTDAGVAPTLPEQVTVNYSDGTSKKAPVTWNDIDPALYAGGGKFAVVGQAAGVALPIVANVTVGEARTITSFKTLPVVDRFVGHARNDLDLPTTAVATLNDGSEVTYKILSWDDDPSNYTEASPAGTYRFPASVETIPGINNPNGEKPTQEVHTHAVPTAMAFAEPTVDVQVGKTIQPLLLFTDKDGQPITDAWSTATSYKLTSTSPLSVSADGVVSVPDTVTPGNYKLTATSTQVPSLTATVTIVATATPVAPSTDSLERLIAQTQEFPAADFTTESWQALTAALKQAQAVAADDGATQAEIDEAIANLKGAINDLVVVTPDSTTDGGGTTPGKEPGKEPGKKPGKEPGKKPGQGSDRQPGKKPSQKPSTDTGTKPTSGKQTVSTGTTQKGKKALPQTGEALTGAGLVLFGLLLLGGLLFGLHRKQQA</sequence>
<dbReference type="InterPro" id="IPR012334">
    <property type="entry name" value="Pectin_lyas_fold"/>
</dbReference>
<evidence type="ECO:0000256" key="6">
    <source>
        <dbReference type="SAM" id="Phobius"/>
    </source>
</evidence>
<comment type="caution">
    <text evidence="8">The sequence shown here is derived from an EMBL/GenBank/DDBJ whole genome shotgun (WGS) entry which is preliminary data.</text>
</comment>
<dbReference type="InterPro" id="IPR006626">
    <property type="entry name" value="PbH1"/>
</dbReference>
<proteinExistence type="predicted"/>
<dbReference type="PROSITE" id="PS50847">
    <property type="entry name" value="GRAM_POS_ANCHORING"/>
    <property type="match status" value="1"/>
</dbReference>
<keyword evidence="4" id="KW-0572">Peptidoglycan-anchor</keyword>
<dbReference type="Pfam" id="PF07554">
    <property type="entry name" value="FIVAR"/>
    <property type="match status" value="1"/>
</dbReference>
<dbReference type="SUPFAM" id="SSF51126">
    <property type="entry name" value="Pectin lyase-like"/>
    <property type="match status" value="1"/>
</dbReference>
<dbReference type="SMART" id="SM00710">
    <property type="entry name" value="PbH1"/>
    <property type="match status" value="7"/>
</dbReference>
<evidence type="ECO:0000259" key="7">
    <source>
        <dbReference type="PROSITE" id="PS50847"/>
    </source>
</evidence>
<dbReference type="Gene3D" id="2.160.20.10">
    <property type="entry name" value="Single-stranded right-handed beta-helix, Pectin lyase-like"/>
    <property type="match status" value="1"/>
</dbReference>
<keyword evidence="3" id="KW-0732">Signal</keyword>
<feature type="domain" description="Gram-positive cocci surface proteins LPxTG" evidence="7">
    <location>
        <begin position="1345"/>
        <end position="1378"/>
    </location>
</feature>
<dbReference type="InterPro" id="IPR011050">
    <property type="entry name" value="Pectin_lyase_fold/virulence"/>
</dbReference>
<dbReference type="InterPro" id="IPR011081">
    <property type="entry name" value="Big_4"/>
</dbReference>
<feature type="transmembrane region" description="Helical" evidence="6">
    <location>
        <begin position="1351"/>
        <end position="1372"/>
    </location>
</feature>
<feature type="compositionally biased region" description="Polar residues" evidence="5">
    <location>
        <begin position="1316"/>
        <end position="1339"/>
    </location>
</feature>
<dbReference type="EMBL" id="JBHTOA010000030">
    <property type="protein sequence ID" value="MFD1399006.1"/>
    <property type="molecule type" value="Genomic_DNA"/>
</dbReference>
<dbReference type="InterPro" id="IPR019931">
    <property type="entry name" value="LPXTG_anchor"/>
</dbReference>
<evidence type="ECO:0000256" key="5">
    <source>
        <dbReference type="SAM" id="MobiDB-lite"/>
    </source>
</evidence>
<keyword evidence="2" id="KW-0964">Secreted</keyword>
<keyword evidence="6" id="KW-0812">Transmembrane</keyword>
<dbReference type="Gene3D" id="1.20.1270.90">
    <property type="entry name" value="AF1782-like"/>
    <property type="match status" value="1"/>
</dbReference>
<dbReference type="RefSeq" id="WP_204118199.1">
    <property type="nucleotide sequence ID" value="NZ_BOLV01000003.1"/>
</dbReference>
<protein>
    <submittedName>
        <fullName evidence="8">Ig-like domain-containing protein</fullName>
    </submittedName>
</protein>
<dbReference type="Pfam" id="PF07532">
    <property type="entry name" value="Big_4"/>
    <property type="match status" value="1"/>
</dbReference>
<keyword evidence="6" id="KW-1133">Transmembrane helix</keyword>
<evidence type="ECO:0000256" key="4">
    <source>
        <dbReference type="ARBA" id="ARBA00023088"/>
    </source>
</evidence>
<evidence type="ECO:0000256" key="1">
    <source>
        <dbReference type="ARBA" id="ARBA00022512"/>
    </source>
</evidence>
<evidence type="ECO:0000256" key="3">
    <source>
        <dbReference type="ARBA" id="ARBA00022729"/>
    </source>
</evidence>
<evidence type="ECO:0000313" key="9">
    <source>
        <dbReference type="Proteomes" id="UP001597199"/>
    </source>
</evidence>
<reference evidence="9" key="1">
    <citation type="journal article" date="2019" name="Int. J. Syst. Evol. Microbiol.">
        <title>The Global Catalogue of Microorganisms (GCM) 10K type strain sequencing project: providing services to taxonomists for standard genome sequencing and annotation.</title>
        <authorList>
            <consortium name="The Broad Institute Genomics Platform"/>
            <consortium name="The Broad Institute Genome Sequencing Center for Infectious Disease"/>
            <person name="Wu L."/>
            <person name="Ma J."/>
        </authorList>
    </citation>
    <scope>NUCLEOTIDE SEQUENCE [LARGE SCALE GENOMIC DNA]</scope>
    <source>
        <strain evidence="9">CCM 9110</strain>
    </source>
</reference>
<dbReference type="NCBIfam" id="TIGR01167">
    <property type="entry name" value="LPXTG_anchor"/>
    <property type="match status" value="1"/>
</dbReference>
<feature type="compositionally biased region" description="Basic and acidic residues" evidence="5">
    <location>
        <begin position="1285"/>
        <end position="1300"/>
    </location>
</feature>
<dbReference type="NCBIfam" id="NF033679">
    <property type="entry name" value="DNRLRE_dom"/>
    <property type="match status" value="1"/>
</dbReference>
<evidence type="ECO:0000256" key="2">
    <source>
        <dbReference type="ARBA" id="ARBA00022525"/>
    </source>
</evidence>
<organism evidence="8 9">
    <name type="scientific">Lacticaseibacillus suilingensis</name>
    <dbReference type="NCBI Taxonomy" id="2799577"/>
    <lineage>
        <taxon>Bacteria</taxon>
        <taxon>Bacillati</taxon>
        <taxon>Bacillota</taxon>
        <taxon>Bacilli</taxon>
        <taxon>Lactobacillales</taxon>
        <taxon>Lactobacillaceae</taxon>
        <taxon>Lacticaseibacillus</taxon>
    </lineage>
</organism>
<gene>
    <name evidence="8" type="ORF">ACFQ41_06765</name>
</gene>
<keyword evidence="9" id="KW-1185">Reference proteome</keyword>
<evidence type="ECO:0000313" key="8">
    <source>
        <dbReference type="EMBL" id="MFD1399006.1"/>
    </source>
</evidence>
<dbReference type="Proteomes" id="UP001597199">
    <property type="component" value="Unassembled WGS sequence"/>
</dbReference>